<keyword evidence="3" id="KW-1185">Reference proteome</keyword>
<protein>
    <recommendedName>
        <fullName evidence="4">DUF4105 domain-containing protein</fullName>
    </recommendedName>
</protein>
<comment type="caution">
    <text evidence="2">The sequence shown here is derived from an EMBL/GenBank/DDBJ whole genome shotgun (WGS) entry which is preliminary data.</text>
</comment>
<evidence type="ECO:0000313" key="3">
    <source>
        <dbReference type="Proteomes" id="UP000324513"/>
    </source>
</evidence>
<accession>A0ABY3NLA4</accession>
<name>A0ABY3NLA4_ELIMR</name>
<evidence type="ECO:0000313" key="2">
    <source>
        <dbReference type="EMBL" id="TYO94261.1"/>
    </source>
</evidence>
<dbReference type="Proteomes" id="UP000324513">
    <property type="component" value="Unassembled WGS sequence"/>
</dbReference>
<feature type="region of interest" description="Disordered" evidence="1">
    <location>
        <begin position="116"/>
        <end position="169"/>
    </location>
</feature>
<organism evidence="2 3">
    <name type="scientific">Elizabethkingia miricola</name>
    <name type="common">Chryseobacterium miricola</name>
    <dbReference type="NCBI Taxonomy" id="172045"/>
    <lineage>
        <taxon>Bacteria</taxon>
        <taxon>Pseudomonadati</taxon>
        <taxon>Bacteroidota</taxon>
        <taxon>Flavobacteriia</taxon>
        <taxon>Flavobacteriales</taxon>
        <taxon>Weeksellaceae</taxon>
        <taxon>Elizabethkingia</taxon>
    </lineage>
</organism>
<feature type="region of interest" description="Disordered" evidence="1">
    <location>
        <begin position="307"/>
        <end position="327"/>
    </location>
</feature>
<evidence type="ECO:0008006" key="4">
    <source>
        <dbReference type="Google" id="ProtNLM"/>
    </source>
</evidence>
<reference evidence="2 3" key="1">
    <citation type="submission" date="2019-07" db="EMBL/GenBank/DDBJ databases">
        <title>Genomic Encyclopedia of Archaeal and Bacterial Type Strains, Phase II (KMG-II): from individual species to whole genera.</title>
        <authorList>
            <person name="Goeker M."/>
        </authorList>
    </citation>
    <scope>NUCLEOTIDE SEQUENCE [LARGE SCALE GENOMIC DNA]</scope>
    <source>
        <strain evidence="2 3">DSM 14571</strain>
    </source>
</reference>
<evidence type="ECO:0000256" key="1">
    <source>
        <dbReference type="SAM" id="MobiDB-lite"/>
    </source>
</evidence>
<feature type="compositionally biased region" description="Gly residues" evidence="1">
    <location>
        <begin position="136"/>
        <end position="156"/>
    </location>
</feature>
<proteinExistence type="predicted"/>
<gene>
    <name evidence="2" type="ORF">LX74_00301</name>
</gene>
<sequence length="327" mass="35483">MDESVGVIRLDVASQTFGEDKKAIIFPVTDGNGKVTSAWYGIINEERSYVNFSYMNDNSAKLADIKKVFQNYYDKKNKGSLSSGAIASISKQINPVALKNGNEQKPIDIEEVVITKKNPTTPPPDQWVPKYPDEPSGGGGAGSSGPGTGMSGGSSTYGGSMAMPPPPKNPINDLKKYLECLDSRQPANIKVYANTTGMIGHAFISIQQGFNIRTFGFYPEQSFPQNVDGPGIMGDNSGDHYDAVLNMGSVSPEQLQHILRKASEYNDRAYSLYYSNCANFAMDVMQIIKPSIQESKWEKPGTVQDQIEKNGGAKQSGEGPVTHVNCN</sequence>
<dbReference type="EMBL" id="VNHK01000001">
    <property type="protein sequence ID" value="TYO94261.1"/>
    <property type="molecule type" value="Genomic_DNA"/>
</dbReference>
<dbReference type="RefSeq" id="WP_065082551.1">
    <property type="nucleotide sequence ID" value="NZ_FLSS01000014.1"/>
</dbReference>